<gene>
    <name evidence="1" type="ORF">HD556DRAFT_1309327</name>
</gene>
<evidence type="ECO:0000313" key="1">
    <source>
        <dbReference type="EMBL" id="KAG1792515.1"/>
    </source>
</evidence>
<reference evidence="1" key="1">
    <citation type="journal article" date="2020" name="New Phytol.">
        <title>Comparative genomics reveals dynamic genome evolution in host specialist ectomycorrhizal fungi.</title>
        <authorList>
            <person name="Lofgren L.A."/>
            <person name="Nguyen N.H."/>
            <person name="Vilgalys R."/>
            <person name="Ruytinx J."/>
            <person name="Liao H.L."/>
            <person name="Branco S."/>
            <person name="Kuo A."/>
            <person name="LaButti K."/>
            <person name="Lipzen A."/>
            <person name="Andreopoulos W."/>
            <person name="Pangilinan J."/>
            <person name="Riley R."/>
            <person name="Hundley H."/>
            <person name="Na H."/>
            <person name="Barry K."/>
            <person name="Grigoriev I.V."/>
            <person name="Stajich J.E."/>
            <person name="Kennedy P.G."/>
        </authorList>
    </citation>
    <scope>NUCLEOTIDE SEQUENCE</scope>
    <source>
        <strain evidence="1">S12</strain>
    </source>
</reference>
<name>A0A9P7AMX1_9AGAM</name>
<protein>
    <submittedName>
        <fullName evidence="1">Uncharacterized protein</fullName>
    </submittedName>
</protein>
<dbReference type="Proteomes" id="UP000719766">
    <property type="component" value="Unassembled WGS sequence"/>
</dbReference>
<keyword evidence="2" id="KW-1185">Reference proteome</keyword>
<comment type="caution">
    <text evidence="1">The sequence shown here is derived from an EMBL/GenBank/DDBJ whole genome shotgun (WGS) entry which is preliminary data.</text>
</comment>
<evidence type="ECO:0000313" key="2">
    <source>
        <dbReference type="Proteomes" id="UP000719766"/>
    </source>
</evidence>
<organism evidence="1 2">
    <name type="scientific">Suillus plorans</name>
    <dbReference type="NCBI Taxonomy" id="116603"/>
    <lineage>
        <taxon>Eukaryota</taxon>
        <taxon>Fungi</taxon>
        <taxon>Dikarya</taxon>
        <taxon>Basidiomycota</taxon>
        <taxon>Agaricomycotina</taxon>
        <taxon>Agaricomycetes</taxon>
        <taxon>Agaricomycetidae</taxon>
        <taxon>Boletales</taxon>
        <taxon>Suillineae</taxon>
        <taxon>Suillaceae</taxon>
        <taxon>Suillus</taxon>
    </lineage>
</organism>
<sequence length="127" mass="14236">MANSSTVNVSSAVNMLEDVILLDIDGISPIWDTYSFDLDIASPGQKRVVLRFKDITRFIRYDVNSLDTIVDIIKADDVARMDDTVKTEPVITTIDIKTEDSEVINNEIKTEDTKAEELDGVTLLPTW</sequence>
<proteinExistence type="predicted"/>
<dbReference type="RefSeq" id="XP_041159128.1">
    <property type="nucleotide sequence ID" value="XM_041300262.1"/>
</dbReference>
<dbReference type="EMBL" id="JABBWE010000036">
    <property type="protein sequence ID" value="KAG1792515.1"/>
    <property type="molecule type" value="Genomic_DNA"/>
</dbReference>
<dbReference type="GeneID" id="64594026"/>
<dbReference type="AlphaFoldDB" id="A0A9P7AMX1"/>
<accession>A0A9P7AMX1</accession>
<dbReference type="OrthoDB" id="2674759at2759"/>